<evidence type="ECO:0000313" key="2">
    <source>
        <dbReference type="EMBL" id="KAH1083467.1"/>
    </source>
</evidence>
<feature type="compositionally biased region" description="Basic and acidic residues" evidence="1">
    <location>
        <begin position="15"/>
        <end position="38"/>
    </location>
</feature>
<gene>
    <name evidence="2" type="ORF">J1N35_023228</name>
</gene>
<reference evidence="2 3" key="1">
    <citation type="journal article" date="2021" name="Plant Biotechnol. J.">
        <title>Multi-omics assisted identification of the key and species-specific regulatory components of drought-tolerant mechanisms in Gossypium stocksii.</title>
        <authorList>
            <person name="Yu D."/>
            <person name="Ke L."/>
            <person name="Zhang D."/>
            <person name="Wu Y."/>
            <person name="Sun Y."/>
            <person name="Mei J."/>
            <person name="Sun J."/>
            <person name="Sun Y."/>
        </authorList>
    </citation>
    <scope>NUCLEOTIDE SEQUENCE [LARGE SCALE GENOMIC DNA]</scope>
    <source>
        <strain evidence="3">cv. E1</strain>
        <tissue evidence="2">Leaf</tissue>
    </source>
</reference>
<organism evidence="2 3">
    <name type="scientific">Gossypium stocksii</name>
    <dbReference type="NCBI Taxonomy" id="47602"/>
    <lineage>
        <taxon>Eukaryota</taxon>
        <taxon>Viridiplantae</taxon>
        <taxon>Streptophyta</taxon>
        <taxon>Embryophyta</taxon>
        <taxon>Tracheophyta</taxon>
        <taxon>Spermatophyta</taxon>
        <taxon>Magnoliopsida</taxon>
        <taxon>eudicotyledons</taxon>
        <taxon>Gunneridae</taxon>
        <taxon>Pentapetalae</taxon>
        <taxon>rosids</taxon>
        <taxon>malvids</taxon>
        <taxon>Malvales</taxon>
        <taxon>Malvaceae</taxon>
        <taxon>Malvoideae</taxon>
        <taxon>Gossypium</taxon>
    </lineage>
</organism>
<evidence type="ECO:0000313" key="3">
    <source>
        <dbReference type="Proteomes" id="UP000828251"/>
    </source>
</evidence>
<protein>
    <submittedName>
        <fullName evidence="2">Uncharacterized protein</fullName>
    </submittedName>
</protein>
<dbReference type="AlphaFoldDB" id="A0A9D4A3H7"/>
<proteinExistence type="predicted"/>
<evidence type="ECO:0000256" key="1">
    <source>
        <dbReference type="SAM" id="MobiDB-lite"/>
    </source>
</evidence>
<sequence>MTIAESLIELVVIKNKFESSKPNEKGNDEGDDEGHVKNDNGGNSGNGKPHNGKWKPNNKLKELVKWFLCYGLHRMQDSLERSKLPATSKEDEAEPD</sequence>
<name>A0A9D4A3H7_9ROSI</name>
<keyword evidence="3" id="KW-1185">Reference proteome</keyword>
<comment type="caution">
    <text evidence="2">The sequence shown here is derived from an EMBL/GenBank/DDBJ whole genome shotgun (WGS) entry which is preliminary data.</text>
</comment>
<dbReference type="Proteomes" id="UP000828251">
    <property type="component" value="Unassembled WGS sequence"/>
</dbReference>
<dbReference type="EMBL" id="JAIQCV010000007">
    <property type="protein sequence ID" value="KAH1083467.1"/>
    <property type="molecule type" value="Genomic_DNA"/>
</dbReference>
<dbReference type="OrthoDB" id="994996at2759"/>
<accession>A0A9D4A3H7</accession>
<feature type="region of interest" description="Disordered" evidence="1">
    <location>
        <begin position="15"/>
        <end position="56"/>
    </location>
</feature>